<accession>A0ABV1J6S8</accession>
<gene>
    <name evidence="2" type="ORF">AAA081_06290</name>
</gene>
<feature type="signal peptide" evidence="1">
    <location>
        <begin position="1"/>
        <end position="23"/>
    </location>
</feature>
<feature type="chain" id="PRO_5045688984" description="Lipoprotein" evidence="1">
    <location>
        <begin position="24"/>
        <end position="156"/>
    </location>
</feature>
<name>A0ABV1J6S8_9FIRM</name>
<proteinExistence type="predicted"/>
<evidence type="ECO:0000313" key="2">
    <source>
        <dbReference type="EMBL" id="MEQ3353898.1"/>
    </source>
</evidence>
<dbReference type="PROSITE" id="PS51257">
    <property type="entry name" value="PROKAR_LIPOPROTEIN"/>
    <property type="match status" value="1"/>
</dbReference>
<evidence type="ECO:0000313" key="3">
    <source>
        <dbReference type="Proteomes" id="UP001481872"/>
    </source>
</evidence>
<comment type="caution">
    <text evidence="2">The sequence shown here is derived from an EMBL/GenBank/DDBJ whole genome shotgun (WGS) entry which is preliminary data.</text>
</comment>
<keyword evidence="1" id="KW-0732">Signal</keyword>
<protein>
    <recommendedName>
        <fullName evidence="4">Lipoprotein</fullName>
    </recommendedName>
</protein>
<reference evidence="2 3" key="1">
    <citation type="submission" date="2024-04" db="EMBL/GenBank/DDBJ databases">
        <title>Human intestinal bacterial collection.</title>
        <authorList>
            <person name="Pauvert C."/>
            <person name="Hitch T.C.A."/>
            <person name="Clavel T."/>
        </authorList>
    </citation>
    <scope>NUCLEOTIDE SEQUENCE [LARGE SCALE GENOMIC DNA]</scope>
    <source>
        <strain evidence="2 3">CLA-SR-H026</strain>
    </source>
</reference>
<sequence length="156" mass="17677">MRKKLRKILCVSLILALALGLSACHESNMEGFHSYDIANKEFKETVAAMDWPDNYTVPTELDGEKEASYEAGYGDTRASQYWEEAWEKEWLDNYKTDKARADKAIEELEKAPTMNYMSPAKCDDATRSYFKEMLDKAKAGDPSAVEENLKLNGPTS</sequence>
<dbReference type="Proteomes" id="UP001481872">
    <property type="component" value="Unassembled WGS sequence"/>
</dbReference>
<evidence type="ECO:0008006" key="4">
    <source>
        <dbReference type="Google" id="ProtNLM"/>
    </source>
</evidence>
<dbReference type="RefSeq" id="WP_148471744.1">
    <property type="nucleotide sequence ID" value="NZ_JAOQJD010000001.1"/>
</dbReference>
<organism evidence="2 3">
    <name type="scientific">Aedoeadaptatus acetigenes</name>
    <dbReference type="NCBI Taxonomy" id="2981723"/>
    <lineage>
        <taxon>Bacteria</taxon>
        <taxon>Bacillati</taxon>
        <taxon>Bacillota</taxon>
        <taxon>Tissierellia</taxon>
        <taxon>Tissierellales</taxon>
        <taxon>Peptoniphilaceae</taxon>
        <taxon>Aedoeadaptatus</taxon>
    </lineage>
</organism>
<dbReference type="EMBL" id="JBBNPS010000016">
    <property type="protein sequence ID" value="MEQ3353898.1"/>
    <property type="molecule type" value="Genomic_DNA"/>
</dbReference>
<evidence type="ECO:0000256" key="1">
    <source>
        <dbReference type="SAM" id="SignalP"/>
    </source>
</evidence>
<keyword evidence="3" id="KW-1185">Reference proteome</keyword>